<keyword evidence="3" id="KW-1185">Reference proteome</keyword>
<dbReference type="InterPro" id="IPR055450">
    <property type="entry name" value="AP5Z1_ARM"/>
</dbReference>
<protein>
    <submittedName>
        <fullName evidence="2">AP-5 complex subunit zeta-1</fullName>
    </submittedName>
</protein>
<evidence type="ECO:0000259" key="1">
    <source>
        <dbReference type="Pfam" id="PF14764"/>
    </source>
</evidence>
<feature type="domain" description="AP-5 complex subunit zeta-1 ARM repeats" evidence="1">
    <location>
        <begin position="98"/>
        <end position="157"/>
    </location>
</feature>
<dbReference type="PANTHER" id="PTHR46488:SF1">
    <property type="entry name" value="AP-5 COMPLEX SUBUNIT ZETA-1"/>
    <property type="match status" value="1"/>
</dbReference>
<dbReference type="EMBL" id="CANTUW010001497">
    <property type="protein sequence ID" value="CAI7935561.1"/>
    <property type="molecule type" value="Genomic_DNA"/>
</dbReference>
<organism evidence="2 3">
    <name type="scientific">Podarcis lilfordi</name>
    <name type="common">Lilford's wall lizard</name>
    <dbReference type="NCBI Taxonomy" id="74358"/>
    <lineage>
        <taxon>Eukaryota</taxon>
        <taxon>Metazoa</taxon>
        <taxon>Chordata</taxon>
        <taxon>Craniata</taxon>
        <taxon>Vertebrata</taxon>
        <taxon>Euteleostomi</taxon>
        <taxon>Lepidosauria</taxon>
        <taxon>Squamata</taxon>
        <taxon>Bifurcata</taxon>
        <taxon>Unidentata</taxon>
        <taxon>Episquamata</taxon>
        <taxon>Laterata</taxon>
        <taxon>Lacertibaenia</taxon>
        <taxon>Lacertidae</taxon>
        <taxon>Podarcis</taxon>
    </lineage>
</organism>
<evidence type="ECO:0000313" key="2">
    <source>
        <dbReference type="EMBL" id="CAI7935561.1"/>
    </source>
</evidence>
<gene>
    <name evidence="2" type="ORF">PODLI_1B005584</name>
</gene>
<dbReference type="Pfam" id="PF14764">
    <property type="entry name" value="SPG48"/>
    <property type="match status" value="1"/>
</dbReference>
<dbReference type="InterPro" id="IPR028222">
    <property type="entry name" value="AP5Z1"/>
</dbReference>
<sequence length="157" mass="17587">SGSSPTSFCSEYIAPIPFSKPWPTPIPCKFFFIKLQEILSKAFSASTNINTALVFIFTSSFSKISIIFLKLSDNLFSLCFRLPSKEAPRALKKADGELQKACLIEAITIMDIICRQDSSYVYRSLSCLKNVHSRISGDLSYARVLLPIAQFFLNHSE</sequence>
<accession>A0AA35QR37</accession>
<reference evidence="2" key="1">
    <citation type="submission" date="2022-12" db="EMBL/GenBank/DDBJ databases">
        <authorList>
            <person name="Alioto T."/>
            <person name="Alioto T."/>
            <person name="Gomez Garrido J."/>
        </authorList>
    </citation>
    <scope>NUCLEOTIDE SEQUENCE</scope>
</reference>
<proteinExistence type="predicted"/>
<evidence type="ECO:0000313" key="3">
    <source>
        <dbReference type="Proteomes" id="UP001178461"/>
    </source>
</evidence>
<comment type="caution">
    <text evidence="2">The sequence shown here is derived from an EMBL/GenBank/DDBJ whole genome shotgun (WGS) entry which is preliminary data.</text>
</comment>
<dbReference type="AlphaFoldDB" id="A0AA35QR37"/>
<dbReference type="GO" id="GO:0044599">
    <property type="term" value="C:AP-5 adaptor complex"/>
    <property type="evidence" value="ECO:0007669"/>
    <property type="project" value="InterPro"/>
</dbReference>
<dbReference type="Proteomes" id="UP001178461">
    <property type="component" value="Unassembled WGS sequence"/>
</dbReference>
<feature type="non-terminal residue" evidence="2">
    <location>
        <position position="157"/>
    </location>
</feature>
<name>A0AA35QR37_9SAUR</name>
<dbReference type="PANTHER" id="PTHR46488">
    <property type="entry name" value="AP-5 COMPLEX SUBUNIT ZETA-1"/>
    <property type="match status" value="1"/>
</dbReference>